<evidence type="ECO:0000313" key="3">
    <source>
        <dbReference type="Proteomes" id="UP000199221"/>
    </source>
</evidence>
<protein>
    <submittedName>
        <fullName evidence="2">FRG domain-containing protein</fullName>
    </submittedName>
</protein>
<dbReference type="InterPro" id="IPR014966">
    <property type="entry name" value="FRG-dom"/>
</dbReference>
<dbReference type="SMART" id="SM00901">
    <property type="entry name" value="FRG"/>
    <property type="match status" value="1"/>
</dbReference>
<evidence type="ECO:0000313" key="2">
    <source>
        <dbReference type="EMBL" id="SES01764.1"/>
    </source>
</evidence>
<accession>A0A1H9TXR6</accession>
<feature type="domain" description="FRG" evidence="1">
    <location>
        <begin position="25"/>
        <end position="136"/>
    </location>
</feature>
<dbReference type="EMBL" id="FOEQ01000017">
    <property type="protein sequence ID" value="SES01764.1"/>
    <property type="molecule type" value="Genomic_DNA"/>
</dbReference>
<name>A0A1H9TXR6_9PSED</name>
<organism evidence="2 3">
    <name type="scientific">Pseudomonas soli</name>
    <dbReference type="NCBI Taxonomy" id="1306993"/>
    <lineage>
        <taxon>Bacteria</taxon>
        <taxon>Pseudomonadati</taxon>
        <taxon>Pseudomonadota</taxon>
        <taxon>Gammaproteobacteria</taxon>
        <taxon>Pseudomonadales</taxon>
        <taxon>Pseudomonadaceae</taxon>
        <taxon>Pseudomonas</taxon>
    </lineage>
</organism>
<dbReference type="AlphaFoldDB" id="A0A1H9TXR6"/>
<evidence type="ECO:0000259" key="1">
    <source>
        <dbReference type="SMART" id="SM00901"/>
    </source>
</evidence>
<sequence length="306" mass="34834">MSTPFEIGSFDEYLRTIHQELPRSNGNRLYYRGQCKRASEGFALVPSVARYTLLKAMPLSEREQLECEVLETFSNHLLTYVQHRPTTPWEELAIAQHHGLPTRFMDWTTNPLVALYFATRASEKTEQGTPANSAVYVLISNPKRYNDLRRGQTLPIRPLGDAATESAQPTTDDDDAYAEFGVDTDDEASARTSNIQIGDSLDDEPQAELGPAELPTPFKISENIIYDPPHVSPRIRAQDGVLLACWQPMQPLDDKDYMEIVIRHDAQDEIRRRLEQYGLFDKQLFPDLDGIAKWLKYRVFECGGQP</sequence>
<dbReference type="Pfam" id="PF08867">
    <property type="entry name" value="FRG"/>
    <property type="match status" value="1"/>
</dbReference>
<dbReference type="RefSeq" id="WP_177182953.1">
    <property type="nucleotide sequence ID" value="NZ_FOEQ01000017.1"/>
</dbReference>
<gene>
    <name evidence="2" type="ORF">SAMN05216230_1178</name>
</gene>
<reference evidence="2 3" key="1">
    <citation type="submission" date="2016-10" db="EMBL/GenBank/DDBJ databases">
        <authorList>
            <person name="de Groot N.N."/>
        </authorList>
    </citation>
    <scope>NUCLEOTIDE SEQUENCE [LARGE SCALE GENOMIC DNA]</scope>
    <source>
        <strain evidence="2 3">LMG 27941</strain>
    </source>
</reference>
<dbReference type="Proteomes" id="UP000199221">
    <property type="component" value="Unassembled WGS sequence"/>
</dbReference>
<proteinExistence type="predicted"/>